<reference evidence="1" key="1">
    <citation type="submission" date="2020-11" db="EMBL/GenBank/DDBJ databases">
        <title>Sequencing the genomes of 1000 actinobacteria strains.</title>
        <authorList>
            <person name="Klenk H.-P."/>
        </authorList>
    </citation>
    <scope>NUCLEOTIDE SEQUENCE</scope>
    <source>
        <strain evidence="1">DSM 45356</strain>
    </source>
</reference>
<dbReference type="Pfam" id="PF10604">
    <property type="entry name" value="Polyketide_cyc2"/>
    <property type="match status" value="1"/>
</dbReference>
<comment type="caution">
    <text evidence="1">The sequence shown here is derived from an EMBL/GenBank/DDBJ whole genome shotgun (WGS) entry which is preliminary data.</text>
</comment>
<evidence type="ECO:0008006" key="3">
    <source>
        <dbReference type="Google" id="ProtNLM"/>
    </source>
</evidence>
<dbReference type="AlphaFoldDB" id="A0A8J7G741"/>
<sequence>MAINEYSVVAAADAEVAFEQIANAARWPQLLTSVVHAEYTRRGGAHETVSVWELRAGDTVEVWQARRTIDRDALLVAFVTDDVRGEWRCQPLPDGGTRIVVRLETSGPGEEAAADALAWLEGFRLAAERADELATLTLDFEDPLFAGGAVSDAYRVLYEADRWPEKLSHVLRLDMTEAVPNIQFFDMDTKAKDGSTVTTRSVRVCLPQRLIVYKQISPPPLLEVHTGHWRFTPTPEGVILGARHTCTIRPDRLDVLGEGTTLTDARKYLRRFLSANSTTNLRLAKTYAEEQAGR</sequence>
<dbReference type="InterPro" id="IPR019587">
    <property type="entry name" value="Polyketide_cyclase/dehydratase"/>
</dbReference>
<dbReference type="CDD" id="cd08861">
    <property type="entry name" value="OtcD1_ARO-CYC_like"/>
    <property type="match status" value="1"/>
</dbReference>
<dbReference type="InterPro" id="IPR023393">
    <property type="entry name" value="START-like_dom_sf"/>
</dbReference>
<gene>
    <name evidence="1" type="ORF">IW245_000389</name>
</gene>
<dbReference type="Gene3D" id="3.30.530.20">
    <property type="match status" value="2"/>
</dbReference>
<organism evidence="1 2">
    <name type="scientific">Longispora fulva</name>
    <dbReference type="NCBI Taxonomy" id="619741"/>
    <lineage>
        <taxon>Bacteria</taxon>
        <taxon>Bacillati</taxon>
        <taxon>Actinomycetota</taxon>
        <taxon>Actinomycetes</taxon>
        <taxon>Micromonosporales</taxon>
        <taxon>Micromonosporaceae</taxon>
        <taxon>Longispora</taxon>
    </lineage>
</organism>
<name>A0A8J7G741_9ACTN</name>
<dbReference type="EMBL" id="JADOUF010000001">
    <property type="protein sequence ID" value="MBG6134195.1"/>
    <property type="molecule type" value="Genomic_DNA"/>
</dbReference>
<accession>A0A8J7G741</accession>
<evidence type="ECO:0000313" key="1">
    <source>
        <dbReference type="EMBL" id="MBG6134195.1"/>
    </source>
</evidence>
<dbReference type="Proteomes" id="UP000622552">
    <property type="component" value="Unassembled WGS sequence"/>
</dbReference>
<dbReference type="RefSeq" id="WP_197001458.1">
    <property type="nucleotide sequence ID" value="NZ_BONS01000034.1"/>
</dbReference>
<evidence type="ECO:0000313" key="2">
    <source>
        <dbReference type="Proteomes" id="UP000622552"/>
    </source>
</evidence>
<dbReference type="SUPFAM" id="SSF55961">
    <property type="entry name" value="Bet v1-like"/>
    <property type="match status" value="2"/>
</dbReference>
<protein>
    <recommendedName>
        <fullName evidence="3">Aromatase</fullName>
    </recommendedName>
</protein>
<keyword evidence="2" id="KW-1185">Reference proteome</keyword>
<proteinExistence type="predicted"/>